<organism evidence="2 3">
    <name type="scientific">OM182 bacterium BACL3 MAG-120507-bin80</name>
    <dbReference type="NCBI Taxonomy" id="1655577"/>
    <lineage>
        <taxon>Bacteria</taxon>
        <taxon>Pseudomonadati</taxon>
        <taxon>Pseudomonadota</taxon>
        <taxon>Gammaproteobacteria</taxon>
        <taxon>OMG group</taxon>
        <taxon>OM182 clade</taxon>
    </lineage>
</organism>
<dbReference type="Gene3D" id="3.40.50.1240">
    <property type="entry name" value="Phosphoglycerate mutase-like"/>
    <property type="match status" value="1"/>
</dbReference>
<evidence type="ECO:0008006" key="4">
    <source>
        <dbReference type="Google" id="ProtNLM"/>
    </source>
</evidence>
<gene>
    <name evidence="2" type="ORF">ABR69_11970</name>
</gene>
<dbReference type="AlphaFoldDB" id="A0A0R2S3X2"/>
<evidence type="ECO:0000313" key="2">
    <source>
        <dbReference type="EMBL" id="KRO69406.1"/>
    </source>
</evidence>
<protein>
    <recommendedName>
        <fullName evidence="4">Phosphoglycerate mutase</fullName>
    </recommendedName>
</protein>
<dbReference type="InterPro" id="IPR051021">
    <property type="entry name" value="Mito_Ser/Thr_phosphatase"/>
</dbReference>
<dbReference type="Pfam" id="PF00300">
    <property type="entry name" value="His_Phos_1"/>
    <property type="match status" value="2"/>
</dbReference>
<proteinExistence type="predicted"/>
<name>A0A0R2S3X2_9GAMM</name>
<dbReference type="InterPro" id="IPR029033">
    <property type="entry name" value="His_PPase_superfam"/>
</dbReference>
<dbReference type="GO" id="GO:0016787">
    <property type="term" value="F:hydrolase activity"/>
    <property type="evidence" value="ECO:0007669"/>
    <property type="project" value="UniProtKB-KW"/>
</dbReference>
<reference evidence="2 3" key="1">
    <citation type="submission" date="2015-10" db="EMBL/GenBank/DDBJ databases">
        <title>Metagenome-Assembled Genomes uncover a global brackish microbiome.</title>
        <authorList>
            <person name="Hugerth L.W."/>
            <person name="Larsson J."/>
            <person name="Alneberg J."/>
            <person name="Lindh M.V."/>
            <person name="Legrand C."/>
            <person name="Pinhassi J."/>
            <person name="Andersson A.F."/>
        </authorList>
    </citation>
    <scope>NUCLEOTIDE SEQUENCE [LARGE SCALE GENOMIC DNA]</scope>
    <source>
        <strain evidence="2">BACL4 MAG-120507-bin80</strain>
    </source>
</reference>
<accession>A0A0R2S3X2</accession>
<dbReference type="Proteomes" id="UP000051934">
    <property type="component" value="Unassembled WGS sequence"/>
</dbReference>
<dbReference type="PANTHER" id="PTHR20935:SF0">
    <property type="entry name" value="SERINE_THREONINE-PROTEIN PHOSPHATASE PGAM5, MITOCHONDRIAL"/>
    <property type="match status" value="1"/>
</dbReference>
<dbReference type="CDD" id="cd07067">
    <property type="entry name" value="HP_PGM_like"/>
    <property type="match status" value="1"/>
</dbReference>
<dbReference type="SMART" id="SM00855">
    <property type="entry name" value="PGAM"/>
    <property type="match status" value="1"/>
</dbReference>
<dbReference type="InterPro" id="IPR013078">
    <property type="entry name" value="His_Pase_superF_clade-1"/>
</dbReference>
<keyword evidence="1" id="KW-0378">Hydrolase</keyword>
<sequence>MSELILVRHGQASFGAESYDKLSAKGVEQAKILAQHWQGLSENFDHIYSGTLLRQRETAHELLPLVAGSPEGPAQLPGFNEYNGDPLIRIHLRDLRAAGENVPSEWPIKDERQFQKIFEVATARWIRDDLDPRDDVDGFESWAAFKSRVYSAMDEVMARHAQGSRVIISTSGGVIAMALQRVLNFPDEHVIATNWMVRNSSVTRIIYGRGKLSLTQFNNLAHLENPENKHMITFR</sequence>
<dbReference type="PANTHER" id="PTHR20935">
    <property type="entry name" value="PHOSPHOGLYCERATE MUTASE-RELATED"/>
    <property type="match status" value="1"/>
</dbReference>
<evidence type="ECO:0000256" key="1">
    <source>
        <dbReference type="ARBA" id="ARBA00022801"/>
    </source>
</evidence>
<comment type="caution">
    <text evidence="2">The sequence shown here is derived from an EMBL/GenBank/DDBJ whole genome shotgun (WGS) entry which is preliminary data.</text>
</comment>
<evidence type="ECO:0000313" key="3">
    <source>
        <dbReference type="Proteomes" id="UP000051934"/>
    </source>
</evidence>
<dbReference type="SUPFAM" id="SSF53254">
    <property type="entry name" value="Phosphoglycerate mutase-like"/>
    <property type="match status" value="1"/>
</dbReference>
<dbReference type="EMBL" id="LIBB01000492">
    <property type="protein sequence ID" value="KRO69406.1"/>
    <property type="molecule type" value="Genomic_DNA"/>
</dbReference>